<evidence type="ECO:0000259" key="1">
    <source>
        <dbReference type="PROSITE" id="PS51186"/>
    </source>
</evidence>
<organism evidence="2 3">
    <name type="scientific">Fontibacillus phaseoli</name>
    <dbReference type="NCBI Taxonomy" id="1416533"/>
    <lineage>
        <taxon>Bacteria</taxon>
        <taxon>Bacillati</taxon>
        <taxon>Bacillota</taxon>
        <taxon>Bacilli</taxon>
        <taxon>Bacillales</taxon>
        <taxon>Paenibacillaceae</taxon>
        <taxon>Fontibacillus</taxon>
    </lineage>
</organism>
<dbReference type="InterPro" id="IPR052829">
    <property type="entry name" value="N-acetyltransferase_domain"/>
</dbReference>
<dbReference type="CDD" id="cd04301">
    <property type="entry name" value="NAT_SF"/>
    <property type="match status" value="1"/>
</dbReference>
<dbReference type="EMBL" id="QPJW01000001">
    <property type="protein sequence ID" value="RCX23187.1"/>
    <property type="molecule type" value="Genomic_DNA"/>
</dbReference>
<dbReference type="Gene3D" id="3.40.630.30">
    <property type="match status" value="1"/>
</dbReference>
<reference evidence="2 3" key="1">
    <citation type="submission" date="2018-07" db="EMBL/GenBank/DDBJ databases">
        <title>Genomic Encyclopedia of Type Strains, Phase III (KMG-III): the genomes of soil and plant-associated and newly described type strains.</title>
        <authorList>
            <person name="Whitman W."/>
        </authorList>
    </citation>
    <scope>NUCLEOTIDE SEQUENCE [LARGE SCALE GENOMIC DNA]</scope>
    <source>
        <strain evidence="2 3">CECT 8333</strain>
    </source>
</reference>
<dbReference type="Proteomes" id="UP000253090">
    <property type="component" value="Unassembled WGS sequence"/>
</dbReference>
<protein>
    <submittedName>
        <fullName evidence="2">Acetyltransferase (GNAT) family protein</fullName>
    </submittedName>
</protein>
<dbReference type="Pfam" id="PF00583">
    <property type="entry name" value="Acetyltransf_1"/>
    <property type="match status" value="1"/>
</dbReference>
<dbReference type="InterPro" id="IPR000182">
    <property type="entry name" value="GNAT_dom"/>
</dbReference>
<evidence type="ECO:0000313" key="3">
    <source>
        <dbReference type="Proteomes" id="UP000253090"/>
    </source>
</evidence>
<dbReference type="PANTHER" id="PTHR43259:SF1">
    <property type="entry name" value="N-ACETYLTRANSFERASE DOMAIN-CONTAINING PROTEIN"/>
    <property type="match status" value="1"/>
</dbReference>
<dbReference type="PANTHER" id="PTHR43259">
    <property type="entry name" value="SPT10P"/>
    <property type="match status" value="1"/>
</dbReference>
<comment type="caution">
    <text evidence="2">The sequence shown here is derived from an EMBL/GenBank/DDBJ whole genome shotgun (WGS) entry which is preliminary data.</text>
</comment>
<dbReference type="SUPFAM" id="SSF55729">
    <property type="entry name" value="Acyl-CoA N-acyltransferases (Nat)"/>
    <property type="match status" value="1"/>
</dbReference>
<gene>
    <name evidence="2" type="ORF">DFP94_101781</name>
</gene>
<name>A0A369BRX8_9BACL</name>
<sequence length="136" mass="16346">MRISFATEKDYEWIKNRDRHVEEKLLLPKITGKEIYILQDENEERIGWMRYGYFWDNTPFMNMLWIDEAFRNKGLGKDVVQFWEHEMKQQGYDLVMTSTQADEGSQHFYRKLGFKDAGCLLLDSQPLEIILTKKLN</sequence>
<keyword evidence="3" id="KW-1185">Reference proteome</keyword>
<proteinExistence type="predicted"/>
<feature type="domain" description="N-acetyltransferase" evidence="1">
    <location>
        <begin position="1"/>
        <end position="136"/>
    </location>
</feature>
<dbReference type="PROSITE" id="PS51186">
    <property type="entry name" value="GNAT"/>
    <property type="match status" value="1"/>
</dbReference>
<dbReference type="AlphaFoldDB" id="A0A369BRX8"/>
<keyword evidence="2" id="KW-0808">Transferase</keyword>
<dbReference type="OrthoDB" id="2611698at2"/>
<evidence type="ECO:0000313" key="2">
    <source>
        <dbReference type="EMBL" id="RCX23187.1"/>
    </source>
</evidence>
<dbReference type="InterPro" id="IPR016181">
    <property type="entry name" value="Acyl_CoA_acyltransferase"/>
</dbReference>
<accession>A0A369BRX8</accession>
<dbReference type="RefSeq" id="WP_114495101.1">
    <property type="nucleotide sequence ID" value="NZ_QPJW01000001.1"/>
</dbReference>
<dbReference type="GO" id="GO:0016747">
    <property type="term" value="F:acyltransferase activity, transferring groups other than amino-acyl groups"/>
    <property type="evidence" value="ECO:0007669"/>
    <property type="project" value="InterPro"/>
</dbReference>